<dbReference type="GO" id="GO:0000976">
    <property type="term" value="F:transcription cis-regulatory region binding"/>
    <property type="evidence" value="ECO:0007669"/>
    <property type="project" value="TreeGrafter"/>
</dbReference>
<evidence type="ECO:0000256" key="3">
    <source>
        <dbReference type="ARBA" id="ARBA00023163"/>
    </source>
</evidence>
<organism evidence="5">
    <name type="scientific">bioreactor metagenome</name>
    <dbReference type="NCBI Taxonomy" id="1076179"/>
    <lineage>
        <taxon>unclassified sequences</taxon>
        <taxon>metagenomes</taxon>
        <taxon>ecological metagenomes</taxon>
    </lineage>
</organism>
<feature type="domain" description="Transcriptional regulator LacI/GalR-like sensor" evidence="4">
    <location>
        <begin position="67"/>
        <end position="224"/>
    </location>
</feature>
<keyword evidence="1" id="KW-0805">Transcription regulation</keyword>
<reference evidence="5" key="1">
    <citation type="submission" date="2019-08" db="EMBL/GenBank/DDBJ databases">
        <authorList>
            <person name="Kucharzyk K."/>
            <person name="Murdoch R.W."/>
            <person name="Higgins S."/>
            <person name="Loffler F."/>
        </authorList>
    </citation>
    <scope>NUCLEOTIDE SEQUENCE</scope>
</reference>
<accession>A0A645F2Z1</accession>
<dbReference type="PANTHER" id="PTHR30146:SF145">
    <property type="entry name" value="RIBOSE OPERON REPRESSOR"/>
    <property type="match status" value="1"/>
</dbReference>
<dbReference type="SUPFAM" id="SSF53822">
    <property type="entry name" value="Periplasmic binding protein-like I"/>
    <property type="match status" value="1"/>
</dbReference>
<keyword evidence="2" id="KW-0238">DNA-binding</keyword>
<dbReference type="InterPro" id="IPR046335">
    <property type="entry name" value="LacI/GalR-like_sensor"/>
</dbReference>
<dbReference type="InterPro" id="IPR028082">
    <property type="entry name" value="Peripla_BP_I"/>
</dbReference>
<name>A0A645F2Z1_9ZZZZ</name>
<evidence type="ECO:0000313" key="5">
    <source>
        <dbReference type="EMBL" id="MPN08688.1"/>
    </source>
</evidence>
<gene>
    <name evidence="5" type="primary">rbsR_18</name>
    <name evidence="5" type="ORF">SDC9_155973</name>
</gene>
<dbReference type="AlphaFoldDB" id="A0A645F2Z1"/>
<dbReference type="Pfam" id="PF13377">
    <property type="entry name" value="Peripla_BP_3"/>
    <property type="match status" value="1"/>
</dbReference>
<comment type="caution">
    <text evidence="5">The sequence shown here is derived from an EMBL/GenBank/DDBJ whole genome shotgun (WGS) entry which is preliminary data.</text>
</comment>
<proteinExistence type="predicted"/>
<evidence type="ECO:0000256" key="1">
    <source>
        <dbReference type="ARBA" id="ARBA00023015"/>
    </source>
</evidence>
<keyword evidence="3" id="KW-0804">Transcription</keyword>
<dbReference type="Gene3D" id="3.40.50.2300">
    <property type="match status" value="2"/>
</dbReference>
<dbReference type="EMBL" id="VSSQ01054775">
    <property type="protein sequence ID" value="MPN08688.1"/>
    <property type="molecule type" value="Genomic_DNA"/>
</dbReference>
<protein>
    <submittedName>
        <fullName evidence="5">Ribose operon repressor</fullName>
    </submittedName>
</protein>
<dbReference type="GO" id="GO:0003700">
    <property type="term" value="F:DNA-binding transcription factor activity"/>
    <property type="evidence" value="ECO:0007669"/>
    <property type="project" value="TreeGrafter"/>
</dbReference>
<evidence type="ECO:0000259" key="4">
    <source>
        <dbReference type="Pfam" id="PF13377"/>
    </source>
</evidence>
<sequence>MIPVRELAKLYDSYTKAVLLLLSETHIEEYMTEFERLLMPVVTVNKQYPFGCSVCTDHGQGVTLALEHLYGCGHRRIGMTVDRLDNQAGRERVGAYRTFFARHGEPALPVGLFCNLDAETSGRELNRVLAEKPTALIVCGESVALQSAYELRRRGVRIPEELSLITSELTDTCCWMTPELTAINQDLDALAAETVTLLMTRIRNPLAPHVHRRLATSLIVRNSVKPLAR</sequence>
<dbReference type="PANTHER" id="PTHR30146">
    <property type="entry name" value="LACI-RELATED TRANSCRIPTIONAL REPRESSOR"/>
    <property type="match status" value="1"/>
</dbReference>
<evidence type="ECO:0000256" key="2">
    <source>
        <dbReference type="ARBA" id="ARBA00023125"/>
    </source>
</evidence>